<dbReference type="GO" id="GO:0061630">
    <property type="term" value="F:ubiquitin protein ligase activity"/>
    <property type="evidence" value="ECO:0007669"/>
    <property type="project" value="UniProtKB-EC"/>
</dbReference>
<gene>
    <name evidence="18" type="ORF">NYM_LOCUS8784</name>
</gene>
<evidence type="ECO:0000256" key="9">
    <source>
        <dbReference type="ARBA" id="ARBA00022786"/>
    </source>
</evidence>
<feature type="region of interest" description="Disordered" evidence="15">
    <location>
        <begin position="1"/>
        <end position="48"/>
    </location>
</feature>
<evidence type="ECO:0000256" key="11">
    <source>
        <dbReference type="ARBA" id="ARBA00022989"/>
    </source>
</evidence>
<dbReference type="InterPro" id="IPR001841">
    <property type="entry name" value="Znf_RING"/>
</dbReference>
<keyword evidence="7" id="KW-0479">Metal-binding</keyword>
<proteinExistence type="inferred from homology"/>
<dbReference type="GO" id="GO:0008270">
    <property type="term" value="F:zinc ion binding"/>
    <property type="evidence" value="ECO:0007669"/>
    <property type="project" value="UniProtKB-KW"/>
</dbReference>
<dbReference type="Gramene" id="NC12G0189000.1">
    <property type="protein sequence ID" value="NC12G0189000.1:cds"/>
    <property type="gene ID" value="NC12G0189000"/>
</dbReference>
<evidence type="ECO:0000256" key="4">
    <source>
        <dbReference type="ARBA" id="ARBA00012483"/>
    </source>
</evidence>
<evidence type="ECO:0000259" key="17">
    <source>
        <dbReference type="PROSITE" id="PS50089"/>
    </source>
</evidence>
<dbReference type="SMART" id="SM00184">
    <property type="entry name" value="RING"/>
    <property type="match status" value="1"/>
</dbReference>
<feature type="compositionally biased region" description="Basic and acidic residues" evidence="15">
    <location>
        <begin position="186"/>
        <end position="201"/>
    </location>
</feature>
<evidence type="ECO:0000256" key="12">
    <source>
        <dbReference type="ARBA" id="ARBA00023136"/>
    </source>
</evidence>
<feature type="region of interest" description="Disordered" evidence="15">
    <location>
        <begin position="93"/>
        <end position="113"/>
    </location>
</feature>
<evidence type="ECO:0000256" key="8">
    <source>
        <dbReference type="ARBA" id="ARBA00022771"/>
    </source>
</evidence>
<dbReference type="InterPro" id="IPR053238">
    <property type="entry name" value="RING-H2_zinc_finger"/>
</dbReference>
<dbReference type="PROSITE" id="PS50089">
    <property type="entry name" value="ZF_RING_2"/>
    <property type="match status" value="1"/>
</dbReference>
<evidence type="ECO:0000256" key="1">
    <source>
        <dbReference type="ARBA" id="ARBA00000900"/>
    </source>
</evidence>
<evidence type="ECO:0000256" key="14">
    <source>
        <dbReference type="PROSITE-ProRule" id="PRU00175"/>
    </source>
</evidence>
<keyword evidence="6 16" id="KW-0812">Transmembrane</keyword>
<name>A0A5K0YP55_9MAGN</name>
<dbReference type="CDD" id="cd16461">
    <property type="entry name" value="RING-H2_EL5-like"/>
    <property type="match status" value="1"/>
</dbReference>
<dbReference type="OrthoDB" id="8062037at2759"/>
<dbReference type="EC" id="2.3.2.27" evidence="4"/>
<feature type="compositionally biased region" description="Low complexity" evidence="15">
    <location>
        <begin position="97"/>
        <end position="109"/>
    </location>
</feature>
<accession>A0A5K0YP55</accession>
<feature type="domain" description="RING-type" evidence="17">
    <location>
        <begin position="134"/>
        <end position="176"/>
    </location>
</feature>
<feature type="transmembrane region" description="Helical" evidence="16">
    <location>
        <begin position="58"/>
        <end position="79"/>
    </location>
</feature>
<evidence type="ECO:0000256" key="15">
    <source>
        <dbReference type="SAM" id="MobiDB-lite"/>
    </source>
</evidence>
<evidence type="ECO:0000256" key="5">
    <source>
        <dbReference type="ARBA" id="ARBA00022679"/>
    </source>
</evidence>
<evidence type="ECO:0000256" key="2">
    <source>
        <dbReference type="ARBA" id="ARBA00004167"/>
    </source>
</evidence>
<reference evidence="18" key="1">
    <citation type="submission" date="2019-09" db="EMBL/GenBank/DDBJ databases">
        <authorList>
            <person name="Zhang L."/>
        </authorList>
    </citation>
    <scope>NUCLEOTIDE SEQUENCE</scope>
</reference>
<dbReference type="AlphaFoldDB" id="A0A5K0YP55"/>
<dbReference type="GO" id="GO:0016020">
    <property type="term" value="C:membrane"/>
    <property type="evidence" value="ECO:0007669"/>
    <property type="project" value="UniProtKB-SubCell"/>
</dbReference>
<keyword evidence="9" id="KW-0833">Ubl conjugation pathway</keyword>
<keyword evidence="8 14" id="KW-0863">Zinc-finger</keyword>
<dbReference type="Gene3D" id="3.30.40.10">
    <property type="entry name" value="Zinc/RING finger domain, C3HC4 (zinc finger)"/>
    <property type="match status" value="1"/>
</dbReference>
<dbReference type="PANTHER" id="PTHR14155">
    <property type="entry name" value="RING FINGER DOMAIN-CONTAINING"/>
    <property type="match status" value="1"/>
</dbReference>
<organism evidence="18">
    <name type="scientific">Nymphaea colorata</name>
    <name type="common">pocket water lily</name>
    <dbReference type="NCBI Taxonomy" id="210225"/>
    <lineage>
        <taxon>Eukaryota</taxon>
        <taxon>Viridiplantae</taxon>
        <taxon>Streptophyta</taxon>
        <taxon>Embryophyta</taxon>
        <taxon>Tracheophyta</taxon>
        <taxon>Spermatophyta</taxon>
        <taxon>Magnoliopsida</taxon>
        <taxon>Nymphaeales</taxon>
        <taxon>Nymphaeaceae</taxon>
        <taxon>Nymphaea</taxon>
    </lineage>
</organism>
<evidence type="ECO:0000256" key="16">
    <source>
        <dbReference type="SAM" id="Phobius"/>
    </source>
</evidence>
<evidence type="ECO:0000256" key="13">
    <source>
        <dbReference type="ARBA" id="ARBA00024209"/>
    </source>
</evidence>
<evidence type="ECO:0000256" key="6">
    <source>
        <dbReference type="ARBA" id="ARBA00022692"/>
    </source>
</evidence>
<keyword evidence="5" id="KW-0808">Transferase</keyword>
<evidence type="ECO:0000256" key="3">
    <source>
        <dbReference type="ARBA" id="ARBA00004906"/>
    </source>
</evidence>
<keyword evidence="10" id="KW-0862">Zinc</keyword>
<feature type="region of interest" description="Disordered" evidence="15">
    <location>
        <begin position="178"/>
        <end position="244"/>
    </location>
</feature>
<comment type="similarity">
    <text evidence="13">Belongs to the RING-type zinc finger family. ATL subfamily.</text>
</comment>
<dbReference type="PANTHER" id="PTHR14155:SF592">
    <property type="entry name" value="RING-H2 FINGER PROTEIN ATL57"/>
    <property type="match status" value="1"/>
</dbReference>
<feature type="compositionally biased region" description="Polar residues" evidence="15">
    <location>
        <begin position="32"/>
        <end position="48"/>
    </location>
</feature>
<dbReference type="Pfam" id="PF13639">
    <property type="entry name" value="zf-RING_2"/>
    <property type="match status" value="1"/>
</dbReference>
<dbReference type="SUPFAM" id="SSF57850">
    <property type="entry name" value="RING/U-box"/>
    <property type="match status" value="1"/>
</dbReference>
<feature type="compositionally biased region" description="Low complexity" evidence="15">
    <location>
        <begin position="219"/>
        <end position="235"/>
    </location>
</feature>
<comment type="catalytic activity">
    <reaction evidence="1">
        <text>S-ubiquitinyl-[E2 ubiquitin-conjugating enzyme]-L-cysteine + [acceptor protein]-L-lysine = [E2 ubiquitin-conjugating enzyme]-L-cysteine + N(6)-ubiquitinyl-[acceptor protein]-L-lysine.</text>
        <dbReference type="EC" id="2.3.2.27"/>
    </reaction>
</comment>
<keyword evidence="11 16" id="KW-1133">Transmembrane helix</keyword>
<dbReference type="FunFam" id="3.30.40.10:FF:000187">
    <property type="entry name" value="E3 ubiquitin-protein ligase ATL6"/>
    <property type="match status" value="1"/>
</dbReference>
<keyword evidence="12 16" id="KW-0472">Membrane</keyword>
<dbReference type="EMBL" id="LR721777">
    <property type="protein sequence ID" value="VVV79250.1"/>
    <property type="molecule type" value="Genomic_DNA"/>
</dbReference>
<protein>
    <recommendedName>
        <fullName evidence="4">RING-type E3 ubiquitin transferase</fullName>
        <ecNumber evidence="4">2.3.2.27</ecNumber>
    </recommendedName>
</protein>
<comment type="pathway">
    <text evidence="3">Protein modification; protein ubiquitination.</text>
</comment>
<sequence length="244" mass="26112">MPGRRLFGEPATLTFHGEQKQGKAEPPASPPRNETGNATSSNNTNPYSQLSPGFNSSMAVTILILLAALFFMGFFSIYVRRFSEDSLEPARRRRRAAGAGARRPSSSPGLDPALIRSLPTFPFKSVSPKDESLCAVCLGEFEGGETAKLLPLCGHFFHADCIDEWLSSHTSCPLCRASLVPPPSQPKERQSDEPEGRRPPGEESSSAEDAGGSREDGVPEVVVVVEEAAGSSPAAGERESGVRR</sequence>
<evidence type="ECO:0000256" key="7">
    <source>
        <dbReference type="ARBA" id="ARBA00022723"/>
    </source>
</evidence>
<dbReference type="InterPro" id="IPR013083">
    <property type="entry name" value="Znf_RING/FYVE/PHD"/>
</dbReference>
<comment type="subcellular location">
    <subcellularLocation>
        <location evidence="2">Membrane</location>
        <topology evidence="2">Single-pass membrane protein</topology>
    </subcellularLocation>
</comment>
<dbReference type="OMA" id="IRYFARA"/>
<evidence type="ECO:0000256" key="10">
    <source>
        <dbReference type="ARBA" id="ARBA00022833"/>
    </source>
</evidence>
<evidence type="ECO:0000313" key="18">
    <source>
        <dbReference type="EMBL" id="VVV79250.1"/>
    </source>
</evidence>